<reference evidence="4" key="2">
    <citation type="submission" date="2021-05" db="UniProtKB">
        <authorList>
            <consortium name="EnsemblPlants"/>
        </authorList>
    </citation>
    <scope>IDENTIFICATION</scope>
    <source>
        <strain evidence="4">subsp. malaccensis</strain>
    </source>
</reference>
<protein>
    <submittedName>
        <fullName evidence="3">(wild Malaysian banana) hypothetical protein</fullName>
    </submittedName>
</protein>
<dbReference type="GO" id="GO:0005634">
    <property type="term" value="C:nucleus"/>
    <property type="evidence" value="ECO:0000318"/>
    <property type="project" value="GO_Central"/>
</dbReference>
<dbReference type="PANTHER" id="PTHR33179:SF9">
    <property type="entry name" value="OS01G0278000 PROTEIN"/>
    <property type="match status" value="1"/>
</dbReference>
<dbReference type="OrthoDB" id="780868at2759"/>
<evidence type="ECO:0000256" key="1">
    <source>
        <dbReference type="SAM" id="MobiDB-lite"/>
    </source>
</evidence>
<dbReference type="GO" id="GO:0005516">
    <property type="term" value="F:calmodulin binding"/>
    <property type="evidence" value="ECO:0000318"/>
    <property type="project" value="GO_Central"/>
</dbReference>
<evidence type="ECO:0000259" key="2">
    <source>
        <dbReference type="Pfam" id="PF05678"/>
    </source>
</evidence>
<dbReference type="Gramene" id="Ma05_t07520.1">
    <property type="protein sequence ID" value="Ma05_p07520.1"/>
    <property type="gene ID" value="Ma05_g07520"/>
</dbReference>
<evidence type="ECO:0000313" key="4">
    <source>
        <dbReference type="EnsemblPlants" id="Ma05_p07520.1"/>
    </source>
</evidence>
<dbReference type="FunCoup" id="A0A804J1Z3">
    <property type="interactions" value="3"/>
</dbReference>
<dbReference type="InterPro" id="IPR008889">
    <property type="entry name" value="VQ"/>
</dbReference>
<feature type="compositionally biased region" description="Basic residues" evidence="1">
    <location>
        <begin position="104"/>
        <end position="113"/>
    </location>
</feature>
<dbReference type="KEGG" id="mus:103984209"/>
<dbReference type="EMBL" id="HG996470">
    <property type="protein sequence ID" value="CAG1837807.1"/>
    <property type="molecule type" value="Genomic_DNA"/>
</dbReference>
<dbReference type="Proteomes" id="UP000012960">
    <property type="component" value="Unplaced"/>
</dbReference>
<feature type="region of interest" description="Disordered" evidence="1">
    <location>
        <begin position="96"/>
        <end position="118"/>
    </location>
</feature>
<feature type="domain" description="VQ" evidence="2">
    <location>
        <begin position="114"/>
        <end position="137"/>
    </location>
</feature>
<dbReference type="GO" id="GO:0006970">
    <property type="term" value="P:response to osmotic stress"/>
    <property type="evidence" value="ECO:0000318"/>
    <property type="project" value="GO_Central"/>
</dbReference>
<accession>A0A804J1Z3</accession>
<name>A0A804J1Z3_MUSAM</name>
<organism evidence="4 5">
    <name type="scientific">Musa acuminata subsp. malaccensis</name>
    <name type="common">Wild banana</name>
    <name type="synonym">Musa malaccensis</name>
    <dbReference type="NCBI Taxonomy" id="214687"/>
    <lineage>
        <taxon>Eukaryota</taxon>
        <taxon>Viridiplantae</taxon>
        <taxon>Streptophyta</taxon>
        <taxon>Embryophyta</taxon>
        <taxon>Tracheophyta</taxon>
        <taxon>Spermatophyta</taxon>
        <taxon>Magnoliopsida</taxon>
        <taxon>Liliopsida</taxon>
        <taxon>Zingiberales</taxon>
        <taxon>Musaceae</taxon>
        <taxon>Musa</taxon>
    </lineage>
</organism>
<dbReference type="OMA" id="THNADAN"/>
<sequence>MRSMEEIFSALDATMYRPESAWISEASARENAALTRALQISLSDTTTTTSSSASADTLSSPLLLFNQQFIPPSSSSSSSSSAAAAADAILHRRGALGPAPAGRVSKRKSRASKRSTTTYIDADPANFRELVQRVTGARLEGDPAMPQLMRPELVRPAVGARADPQQICLPTLDTSAFLLDTGAVAVAVPSNDSPFGPPPVFDFDPLLPVFPTLESWAM</sequence>
<gene>
    <name evidence="3" type="ORF">GSMUA_259840.1</name>
</gene>
<dbReference type="AlphaFoldDB" id="A0A804J1Z3"/>
<evidence type="ECO:0000313" key="5">
    <source>
        <dbReference type="Proteomes" id="UP000012960"/>
    </source>
</evidence>
<dbReference type="PANTHER" id="PTHR33179">
    <property type="entry name" value="VQ MOTIF-CONTAINING PROTEIN"/>
    <property type="match status" value="1"/>
</dbReference>
<dbReference type="InterPro" id="IPR039609">
    <property type="entry name" value="VQ_15/22"/>
</dbReference>
<dbReference type="EnsemblPlants" id="Ma05_t07520.1">
    <property type="protein sequence ID" value="Ma05_p07520.1"/>
    <property type="gene ID" value="Ma05_g07520"/>
</dbReference>
<keyword evidence="5" id="KW-1185">Reference proteome</keyword>
<dbReference type="Pfam" id="PF05678">
    <property type="entry name" value="VQ"/>
    <property type="match status" value="1"/>
</dbReference>
<reference evidence="3" key="1">
    <citation type="submission" date="2021-03" db="EMBL/GenBank/DDBJ databases">
        <authorList>
            <consortium name="Genoscope - CEA"/>
            <person name="William W."/>
        </authorList>
    </citation>
    <scope>NUCLEOTIDE SEQUENCE</scope>
    <source>
        <strain evidence="3">Doubled-haploid Pahang</strain>
    </source>
</reference>
<proteinExistence type="predicted"/>
<evidence type="ECO:0000313" key="3">
    <source>
        <dbReference type="EMBL" id="CAG1837807.1"/>
    </source>
</evidence>